<evidence type="ECO:0000256" key="1">
    <source>
        <dbReference type="SAM" id="Phobius"/>
    </source>
</evidence>
<dbReference type="PANTHER" id="PTHR20859">
    <property type="entry name" value="INTERFERON/INTERLEUKIN RECEPTOR"/>
    <property type="match status" value="1"/>
</dbReference>
<sequence>MWHSIVAVLVVYCTVGHSSAPDLQRSTGAYFESRNFQNVLHWERKFSPDQPVLYSVQYNIYGEEWKEKWECQNITTLSCDLTAETADITLRYHGKVIANGAKLYQTIRFMPLQDTILGAPTVSLSPKATSVTLTVWFPMRPGNRTSLEEVLRNASNVNLFIDYTMTLSPAYQMECNSSLDPQRQLYTITSEEKEVTISNLKPDTEYCGTAVYTVDFDNKLKHSEVLVFNVKTHKEPLSSRHLFIGSAVLSILIIGFLLLVAAWQYVIRKNRMPSALHLQDRKFPQPPLHLTKEGECITKLEVYPCAQHILFPFEAAKDQKTQREQNGGSRDCYNPQDCSPVTPWHCHSYLNQEGSRAEHSCSSQSSTQYSVVVGIQMGINVEHFQNEGAPSPKSHGTLLEPQPDTLVLPAHRAADGLLQLSDLLPLLQTRTESDTTSPSASSLKEGVPLLSDLIMQGEDEQLDFELKSNEVTRTCTSCQAPSLCNELSHLTSDTTSNPCHSINYRQNWMPVVPSPPETSKMNSDCRPEDVQVWPKEGGGRLFLEGWEVKIQG</sequence>
<dbReference type="Ensembl" id="ENSSFOT00015032714.2">
    <property type="protein sequence ID" value="ENSSFOP00015032355.2"/>
    <property type="gene ID" value="ENSSFOG00015020703.2"/>
</dbReference>
<feature type="chain" id="PRO_5034763278" evidence="2">
    <location>
        <begin position="19"/>
        <end position="552"/>
    </location>
</feature>
<dbReference type="GeneTree" id="ENSGT00940000161366"/>
<name>A0A8C9SDI0_SCLFO</name>
<keyword evidence="1" id="KW-0812">Transmembrane</keyword>
<dbReference type="GO" id="GO:0005886">
    <property type="term" value="C:plasma membrane"/>
    <property type="evidence" value="ECO:0007669"/>
    <property type="project" value="TreeGrafter"/>
</dbReference>
<keyword evidence="1" id="KW-0472">Membrane</keyword>
<evidence type="ECO:0000256" key="2">
    <source>
        <dbReference type="SAM" id="SignalP"/>
    </source>
</evidence>
<proteinExistence type="predicted"/>
<gene>
    <name evidence="4" type="primary">ifnlr1</name>
</gene>
<dbReference type="InterPro" id="IPR013783">
    <property type="entry name" value="Ig-like_fold"/>
</dbReference>
<dbReference type="GeneID" id="108919155"/>
<reference evidence="4" key="3">
    <citation type="submission" date="2025-09" db="UniProtKB">
        <authorList>
            <consortium name="Ensembl"/>
        </authorList>
    </citation>
    <scope>IDENTIFICATION</scope>
</reference>
<dbReference type="PANTHER" id="PTHR20859:SF53">
    <property type="entry name" value="INTERLEUKIN-22 RECEPTOR SUBUNIT ALPHA-1"/>
    <property type="match status" value="1"/>
</dbReference>
<feature type="domain" description="Fibronectin type-III" evidence="3">
    <location>
        <begin position="6"/>
        <end position="101"/>
    </location>
</feature>
<feature type="transmembrane region" description="Helical" evidence="1">
    <location>
        <begin position="242"/>
        <end position="266"/>
    </location>
</feature>
<reference evidence="4" key="2">
    <citation type="submission" date="2025-08" db="UniProtKB">
        <authorList>
            <consortium name="Ensembl"/>
        </authorList>
    </citation>
    <scope>IDENTIFICATION</scope>
</reference>
<protein>
    <submittedName>
        <fullName evidence="4">Interleukin-22 receptor subunit alpha-1-like</fullName>
    </submittedName>
</protein>
<dbReference type="Proteomes" id="UP000694397">
    <property type="component" value="Chromosome 18"/>
</dbReference>
<dbReference type="RefSeq" id="XP_018582463.2">
    <property type="nucleotide sequence ID" value="XM_018726947.2"/>
</dbReference>
<accession>A0A8C9SDI0</accession>
<dbReference type="AlphaFoldDB" id="A0A8C9SDI0"/>
<dbReference type="OrthoDB" id="9908819at2759"/>
<dbReference type="InterPro" id="IPR003961">
    <property type="entry name" value="FN3_dom"/>
</dbReference>
<evidence type="ECO:0000313" key="5">
    <source>
        <dbReference type="Proteomes" id="UP000694397"/>
    </source>
</evidence>
<evidence type="ECO:0000313" key="4">
    <source>
        <dbReference type="Ensembl" id="ENSSFOP00015032355.2"/>
    </source>
</evidence>
<dbReference type="SUPFAM" id="SSF49265">
    <property type="entry name" value="Fibronectin type III"/>
    <property type="match status" value="2"/>
</dbReference>
<evidence type="ECO:0000259" key="3">
    <source>
        <dbReference type="Pfam" id="PF01108"/>
    </source>
</evidence>
<dbReference type="Gene3D" id="2.60.40.10">
    <property type="entry name" value="Immunoglobulins"/>
    <property type="match status" value="1"/>
</dbReference>
<dbReference type="GO" id="GO:0004896">
    <property type="term" value="F:cytokine receptor activity"/>
    <property type="evidence" value="ECO:0007669"/>
    <property type="project" value="TreeGrafter"/>
</dbReference>
<dbReference type="InterPro" id="IPR050650">
    <property type="entry name" value="Type-II_Cytokine-TF_Rcpt"/>
</dbReference>
<organism evidence="4 5">
    <name type="scientific">Scleropages formosus</name>
    <name type="common">Asian bonytongue</name>
    <name type="synonym">Osteoglossum formosum</name>
    <dbReference type="NCBI Taxonomy" id="113540"/>
    <lineage>
        <taxon>Eukaryota</taxon>
        <taxon>Metazoa</taxon>
        <taxon>Chordata</taxon>
        <taxon>Craniata</taxon>
        <taxon>Vertebrata</taxon>
        <taxon>Euteleostomi</taxon>
        <taxon>Actinopterygii</taxon>
        <taxon>Neopterygii</taxon>
        <taxon>Teleostei</taxon>
        <taxon>Osteoglossocephala</taxon>
        <taxon>Osteoglossomorpha</taxon>
        <taxon>Osteoglossiformes</taxon>
        <taxon>Osteoglossidae</taxon>
        <taxon>Scleropages</taxon>
    </lineage>
</organism>
<dbReference type="InterPro" id="IPR036116">
    <property type="entry name" value="FN3_sf"/>
</dbReference>
<feature type="signal peptide" evidence="2">
    <location>
        <begin position="1"/>
        <end position="18"/>
    </location>
</feature>
<keyword evidence="1" id="KW-1133">Transmembrane helix</keyword>
<dbReference type="Pfam" id="PF01108">
    <property type="entry name" value="Tissue_fac"/>
    <property type="match status" value="1"/>
</dbReference>
<reference evidence="4 5" key="1">
    <citation type="submission" date="2019-04" db="EMBL/GenBank/DDBJ databases">
        <authorList>
            <consortium name="Wellcome Sanger Institute Data Sharing"/>
        </authorList>
    </citation>
    <scope>NUCLEOTIDE SEQUENCE [LARGE SCALE GENOMIC DNA]</scope>
</reference>
<keyword evidence="2" id="KW-0732">Signal</keyword>
<keyword evidence="5" id="KW-1185">Reference proteome</keyword>